<evidence type="ECO:0000256" key="1">
    <source>
        <dbReference type="SAM" id="SignalP"/>
    </source>
</evidence>
<evidence type="ECO:0008006" key="4">
    <source>
        <dbReference type="Google" id="ProtNLM"/>
    </source>
</evidence>
<proteinExistence type="predicted"/>
<feature type="signal peptide" evidence="1">
    <location>
        <begin position="1"/>
        <end position="21"/>
    </location>
</feature>
<accession>A0ABU3A2J7</accession>
<keyword evidence="1" id="KW-0732">Signal</keyword>
<keyword evidence="3" id="KW-1185">Reference proteome</keyword>
<evidence type="ECO:0000313" key="2">
    <source>
        <dbReference type="EMBL" id="MDT0604402.1"/>
    </source>
</evidence>
<name>A0ABU3A2J7_9GAMM</name>
<protein>
    <recommendedName>
        <fullName evidence="4">DUF4124 domain-containing protein</fullName>
    </recommendedName>
</protein>
<dbReference type="Proteomes" id="UP001266357">
    <property type="component" value="Unassembled WGS sequence"/>
</dbReference>
<dbReference type="RefSeq" id="WP_311582423.1">
    <property type="nucleotide sequence ID" value="NZ_JAVRIF010000006.1"/>
</dbReference>
<comment type="caution">
    <text evidence="2">The sequence shown here is derived from an EMBL/GenBank/DDBJ whole genome shotgun (WGS) entry which is preliminary data.</text>
</comment>
<gene>
    <name evidence="2" type="ORF">RM573_12410</name>
</gene>
<evidence type="ECO:0000313" key="3">
    <source>
        <dbReference type="Proteomes" id="UP001266357"/>
    </source>
</evidence>
<organism evidence="2 3">
    <name type="scientific">Thalassotalea castellviae</name>
    <dbReference type="NCBI Taxonomy" id="3075612"/>
    <lineage>
        <taxon>Bacteria</taxon>
        <taxon>Pseudomonadati</taxon>
        <taxon>Pseudomonadota</taxon>
        <taxon>Gammaproteobacteria</taxon>
        <taxon>Alteromonadales</taxon>
        <taxon>Colwelliaceae</taxon>
        <taxon>Thalassotalea</taxon>
    </lineage>
</organism>
<sequence>MNLNKLVTFVVVCLAISHVQADPITDIQKCAGIKDSLKRLVCYDTLAKSLKSSRTTKPPVAVRVTEPKKHPSDLVAARPSQTKPMVVKQSKEANKVDDFGGEHLKKAKESIDEVFFTVKSVKKVLHNKLVITFENGQVWYQTDDNFLKVLPGDRVKLSKGMLGVIYLKTEKQKRRIKVKRRK</sequence>
<dbReference type="EMBL" id="JAVRIF010000006">
    <property type="protein sequence ID" value="MDT0604402.1"/>
    <property type="molecule type" value="Genomic_DNA"/>
</dbReference>
<feature type="chain" id="PRO_5047022506" description="DUF4124 domain-containing protein" evidence="1">
    <location>
        <begin position="22"/>
        <end position="182"/>
    </location>
</feature>
<reference evidence="2 3" key="1">
    <citation type="submission" date="2023-09" db="EMBL/GenBank/DDBJ databases">
        <authorList>
            <person name="Rey-Velasco X."/>
        </authorList>
    </citation>
    <scope>NUCLEOTIDE SEQUENCE [LARGE SCALE GENOMIC DNA]</scope>
    <source>
        <strain evidence="2 3">W431</strain>
    </source>
</reference>